<dbReference type="GO" id="GO:0044660">
    <property type="term" value="P:viral release via pore formation in host cell membrane"/>
    <property type="evidence" value="ECO:0007669"/>
    <property type="project" value="InterPro"/>
</dbReference>
<dbReference type="HOGENOM" id="CLU_177684_0_0_6"/>
<protein>
    <submittedName>
        <fullName evidence="3">Holin</fullName>
    </submittedName>
</protein>
<evidence type="ECO:0000313" key="3">
    <source>
        <dbReference type="EMBL" id="CDG19125.1"/>
    </source>
</evidence>
<dbReference type="Pfam" id="PF04550">
    <property type="entry name" value="Phage_holin_3_2"/>
    <property type="match status" value="1"/>
</dbReference>
<evidence type="ECO:0000313" key="2">
    <source>
        <dbReference type="EMBL" id="CDG18546.1"/>
    </source>
</evidence>
<dbReference type="AlphaFoldDB" id="A0A068QZ68"/>
<dbReference type="STRING" id="351671.XDD1_2847"/>
<dbReference type="KEGG" id="xdo:XDD1_2847"/>
<evidence type="ECO:0000256" key="1">
    <source>
        <dbReference type="SAM" id="Phobius"/>
    </source>
</evidence>
<proteinExistence type="predicted"/>
<name>A0A068QZ68_9GAMM</name>
<feature type="transmembrane region" description="Helical" evidence="1">
    <location>
        <begin position="35"/>
        <end position="59"/>
    </location>
</feature>
<reference evidence="3 4" key="1">
    <citation type="submission" date="2013-07" db="EMBL/GenBank/DDBJ databases">
        <authorList>
            <person name="Genoscope - CEA"/>
        </authorList>
    </citation>
    <scope>NUCLEOTIDE SEQUENCE [LARGE SCALE GENOMIC DNA]</scope>
    <source>
        <strain evidence="3">FRM16</strain>
        <strain evidence="4">FRM16 / DSM 17909</strain>
    </source>
</reference>
<sequence>MGFMEEHEKTFVTLVLLGALIALGKMLTGNEPITLRLFIGRIILGSAVSVMAGALLIWWPGISPVAVTGIGSALGIAGYQLIEVWLRKRGSALLTGKLKK</sequence>
<feature type="transmembrane region" description="Helical" evidence="1">
    <location>
        <begin position="65"/>
        <end position="86"/>
    </location>
</feature>
<feature type="transmembrane region" description="Helical" evidence="1">
    <location>
        <begin position="12"/>
        <end position="28"/>
    </location>
</feature>
<keyword evidence="1" id="KW-0472">Membrane</keyword>
<dbReference type="KEGG" id="xdo:XDD1_3435"/>
<dbReference type="Proteomes" id="UP000032721">
    <property type="component" value="Chromosome"/>
</dbReference>
<organism evidence="3 4">
    <name type="scientific">Xenorhabdus doucetiae</name>
    <dbReference type="NCBI Taxonomy" id="351671"/>
    <lineage>
        <taxon>Bacteria</taxon>
        <taxon>Pseudomonadati</taxon>
        <taxon>Pseudomonadota</taxon>
        <taxon>Gammaproteobacteria</taxon>
        <taxon>Enterobacterales</taxon>
        <taxon>Morganellaceae</taxon>
        <taxon>Xenorhabdus</taxon>
    </lineage>
</organism>
<dbReference type="InterPro" id="IPR007633">
    <property type="entry name" value="Phage_P2_Holin"/>
</dbReference>
<dbReference type="EMBL" id="FO704550">
    <property type="protein sequence ID" value="CDG18546.1"/>
    <property type="molecule type" value="Genomic_DNA"/>
</dbReference>
<evidence type="ECO:0000313" key="4">
    <source>
        <dbReference type="Proteomes" id="UP000032721"/>
    </source>
</evidence>
<keyword evidence="1" id="KW-0812">Transmembrane</keyword>
<dbReference type="EMBL" id="FO704550">
    <property type="protein sequence ID" value="CDG19125.1"/>
    <property type="molecule type" value="Genomic_DNA"/>
</dbReference>
<keyword evidence="1" id="KW-1133">Transmembrane helix</keyword>
<gene>
    <name evidence="3" type="primary">Y</name>
    <name evidence="2" type="ORF">XDD1_2847</name>
    <name evidence="3" type="ORF">XDD1_3435</name>
</gene>
<accession>A0A068QZ68</accession>